<accession>A0A246BNI3</accession>
<name>A0A246BNI3_9DEIO</name>
<dbReference type="InterPro" id="IPR008962">
    <property type="entry name" value="PapD-like_sf"/>
</dbReference>
<dbReference type="GO" id="GO:0071555">
    <property type="term" value="P:cell wall organization"/>
    <property type="evidence" value="ECO:0007669"/>
    <property type="project" value="InterPro"/>
</dbReference>
<dbReference type="InterPro" id="IPR050643">
    <property type="entry name" value="Periplasmic_pilus_chap"/>
</dbReference>
<dbReference type="RefSeq" id="WP_088248021.1">
    <property type="nucleotide sequence ID" value="NZ_NHMK01000010.1"/>
</dbReference>
<reference evidence="2 3" key="1">
    <citation type="submission" date="2017-05" db="EMBL/GenBank/DDBJ databases">
        <title>De novo genome assembly of Deniococcus indicus strain DR1.</title>
        <authorList>
            <person name="Chauhan D."/>
            <person name="Yennamalli R.M."/>
            <person name="Priyadarshini R."/>
        </authorList>
    </citation>
    <scope>NUCLEOTIDE SEQUENCE [LARGE SCALE GENOMIC DNA]</scope>
    <source>
        <strain evidence="2 3">DR1</strain>
    </source>
</reference>
<dbReference type="SUPFAM" id="SSF49354">
    <property type="entry name" value="PapD-like"/>
    <property type="match status" value="1"/>
</dbReference>
<evidence type="ECO:0000313" key="3">
    <source>
        <dbReference type="Proteomes" id="UP000197208"/>
    </source>
</evidence>
<keyword evidence="3" id="KW-1185">Reference proteome</keyword>
<dbReference type="PANTHER" id="PTHR30251:SF4">
    <property type="entry name" value="SLR1668 PROTEIN"/>
    <property type="match status" value="1"/>
</dbReference>
<gene>
    <name evidence="2" type="ORF">CBQ26_07460</name>
</gene>
<organism evidence="2 3">
    <name type="scientific">Deinococcus indicus</name>
    <dbReference type="NCBI Taxonomy" id="223556"/>
    <lineage>
        <taxon>Bacteria</taxon>
        <taxon>Thermotogati</taxon>
        <taxon>Deinococcota</taxon>
        <taxon>Deinococci</taxon>
        <taxon>Deinococcales</taxon>
        <taxon>Deinococcaceae</taxon>
        <taxon>Deinococcus</taxon>
    </lineage>
</organism>
<dbReference type="Pfam" id="PF00345">
    <property type="entry name" value="PapD_N"/>
    <property type="match status" value="1"/>
</dbReference>
<dbReference type="InterPro" id="IPR016147">
    <property type="entry name" value="Pili_assmbl_chaperone_N"/>
</dbReference>
<sequence>MLRSRPERSALRSRTGRRFLHGALLGLLTLGAPVAAQGAPGSFALTVSPTTLTLAPGARTVSVTVSNSGTQPVVFSAQLLRWTQSGTDALNTTPDMIVAPAQVTLPAGGRQVLRLARLGAPPTGQQAYRLLLTQQPASGGTGVQTLLRLSVPLFDGPRGEPQVQARQQGRVLTLHNTGSGHAKLGALEAQLAGNWVPLGLTYVLPGAQRTLTLPAEGTVTGLRYLADDGRVTGLPLDPDRP</sequence>
<dbReference type="GO" id="GO:0030288">
    <property type="term" value="C:outer membrane-bounded periplasmic space"/>
    <property type="evidence" value="ECO:0007669"/>
    <property type="project" value="InterPro"/>
</dbReference>
<comment type="caution">
    <text evidence="2">The sequence shown here is derived from an EMBL/GenBank/DDBJ whole genome shotgun (WGS) entry which is preliminary data.</text>
</comment>
<dbReference type="PANTHER" id="PTHR30251">
    <property type="entry name" value="PILUS ASSEMBLY CHAPERONE"/>
    <property type="match status" value="1"/>
</dbReference>
<protein>
    <recommendedName>
        <fullName evidence="1">Pili assembly chaperone N-terminal domain-containing protein</fullName>
    </recommendedName>
</protein>
<proteinExistence type="predicted"/>
<dbReference type="OrthoDB" id="511700at2"/>
<dbReference type="AlphaFoldDB" id="A0A246BNI3"/>
<evidence type="ECO:0000259" key="1">
    <source>
        <dbReference type="Pfam" id="PF00345"/>
    </source>
</evidence>
<dbReference type="Proteomes" id="UP000197208">
    <property type="component" value="Unassembled WGS sequence"/>
</dbReference>
<dbReference type="InterPro" id="IPR013783">
    <property type="entry name" value="Ig-like_fold"/>
</dbReference>
<dbReference type="EMBL" id="NHMK01000010">
    <property type="protein sequence ID" value="OWL96822.1"/>
    <property type="molecule type" value="Genomic_DNA"/>
</dbReference>
<dbReference type="Gene3D" id="2.60.40.10">
    <property type="entry name" value="Immunoglobulins"/>
    <property type="match status" value="1"/>
</dbReference>
<feature type="domain" description="Pili assembly chaperone N-terminal" evidence="1">
    <location>
        <begin position="45"/>
        <end position="158"/>
    </location>
</feature>
<evidence type="ECO:0000313" key="2">
    <source>
        <dbReference type="EMBL" id="OWL96822.1"/>
    </source>
</evidence>